<evidence type="ECO:0008006" key="4">
    <source>
        <dbReference type="Google" id="ProtNLM"/>
    </source>
</evidence>
<dbReference type="PANTHER" id="PTHR47908:SF2">
    <property type="entry name" value="TETRATRICOPEPTIDE REPEAT (TPR)-LIKE SUPERFAMILY PROTEIN"/>
    <property type="match status" value="1"/>
</dbReference>
<dbReference type="SMART" id="SM00028">
    <property type="entry name" value="TPR"/>
    <property type="match status" value="2"/>
</dbReference>
<evidence type="ECO:0000256" key="1">
    <source>
        <dbReference type="PROSITE-ProRule" id="PRU00339"/>
    </source>
</evidence>
<reference evidence="2" key="1">
    <citation type="submission" date="2021-05" db="EMBL/GenBank/DDBJ databases">
        <title>Complete genome sequence of the cellulolytic planctomycete Telmatocola sphagniphila SP2T and characterization of the first cellulase from planctomycetes.</title>
        <authorList>
            <person name="Rakitin A.L."/>
            <person name="Beletsky A.V."/>
            <person name="Naumoff D.G."/>
            <person name="Kulichevskaya I.S."/>
            <person name="Mardanov A.V."/>
            <person name="Ravin N.V."/>
            <person name="Dedysh S.N."/>
        </authorList>
    </citation>
    <scope>NUCLEOTIDE SEQUENCE</scope>
    <source>
        <strain evidence="2">SP2T</strain>
    </source>
</reference>
<dbReference type="AlphaFoldDB" id="A0A8E6B3F1"/>
<sequence>MFQILLFSLFLGFQDPAPQEKILKLRTALQESDGKTAVKLADELIKSSPNTASLYFDRARAYILLNLPEKSVEDLNKTEKLSTKENASLYSVRGGEYFKLGKIKESIADFDKEILLNPRSEEDHWRRGISLYYADRFEDGAKQFELGKRVYGNDVENAFWHFLCLARQTTPEKARKELLNVKNDSRYYMPKVYEMIAGKAKPEEVLEEVKKSSEKDKTEGYFYANLYVGLYYEATGEKAKGLEYIRKAKDDYVIGHYMYQVAKVHVLLRDKK</sequence>
<dbReference type="KEGG" id="tsph:KIH39_13175"/>
<keyword evidence="3" id="KW-1185">Reference proteome</keyword>
<keyword evidence="1" id="KW-0802">TPR repeat</keyword>
<dbReference type="Gene3D" id="1.25.40.10">
    <property type="entry name" value="Tetratricopeptide repeat domain"/>
    <property type="match status" value="1"/>
</dbReference>
<feature type="repeat" description="TPR" evidence="1">
    <location>
        <begin position="87"/>
        <end position="120"/>
    </location>
</feature>
<dbReference type="SUPFAM" id="SSF48452">
    <property type="entry name" value="TPR-like"/>
    <property type="match status" value="1"/>
</dbReference>
<dbReference type="Proteomes" id="UP000676194">
    <property type="component" value="Chromosome"/>
</dbReference>
<proteinExistence type="predicted"/>
<protein>
    <recommendedName>
        <fullName evidence="4">Tetratricopeptide repeat protein</fullName>
    </recommendedName>
</protein>
<dbReference type="PANTHER" id="PTHR47908">
    <property type="match status" value="1"/>
</dbReference>
<dbReference type="InterPro" id="IPR011990">
    <property type="entry name" value="TPR-like_helical_dom_sf"/>
</dbReference>
<dbReference type="RefSeq" id="WP_213493705.1">
    <property type="nucleotide sequence ID" value="NZ_CP074694.1"/>
</dbReference>
<dbReference type="PROSITE" id="PS50005">
    <property type="entry name" value="TPR"/>
    <property type="match status" value="1"/>
</dbReference>
<dbReference type="InterPro" id="IPR019734">
    <property type="entry name" value="TPR_rpt"/>
</dbReference>
<evidence type="ECO:0000313" key="3">
    <source>
        <dbReference type="Proteomes" id="UP000676194"/>
    </source>
</evidence>
<name>A0A8E6B3F1_9BACT</name>
<evidence type="ECO:0000313" key="2">
    <source>
        <dbReference type="EMBL" id="QVL29823.1"/>
    </source>
</evidence>
<accession>A0A8E6B3F1</accession>
<dbReference type="EMBL" id="CP074694">
    <property type="protein sequence ID" value="QVL29823.1"/>
    <property type="molecule type" value="Genomic_DNA"/>
</dbReference>
<gene>
    <name evidence="2" type="ORF">KIH39_13175</name>
</gene>
<organism evidence="2 3">
    <name type="scientific">Telmatocola sphagniphila</name>
    <dbReference type="NCBI Taxonomy" id="1123043"/>
    <lineage>
        <taxon>Bacteria</taxon>
        <taxon>Pseudomonadati</taxon>
        <taxon>Planctomycetota</taxon>
        <taxon>Planctomycetia</taxon>
        <taxon>Gemmatales</taxon>
        <taxon>Gemmataceae</taxon>
    </lineage>
</organism>